<dbReference type="Proteomes" id="UP000001593">
    <property type="component" value="Unassembled WGS sequence"/>
</dbReference>
<comment type="similarity">
    <text evidence="9">Belongs to the G-protein coupled receptor 1 family.</text>
</comment>
<evidence type="ECO:0000256" key="11">
    <source>
        <dbReference type="SAM" id="Phobius"/>
    </source>
</evidence>
<sequence>MNASLNGTSSPTLPSDPLWYVVLSWMLAGVIFVGNGTVMYLIITRRRLHITNNYFIFSLAVSDIATGLFIIPATFTCKTVAQSGFQCDWAATYAVFNTFLFASVANVCSMTLDRYISIVIPLRYFMYMTNKAVVWILIVTWGVPFLIAFIPLIWSYNPVLAPLARKIFDPIQILVFVILPICLMLLVYARIFVIARRISKQTSQTQNQLRYNDNNSNINGNVNRKERRERRNREGSVGVIGAVIILFAICWVVPIYDSMCTVYNVCKNIPLHIPQTFLHINSAINPIVYALLKKDIKIEMTRLFRSRSARLGGSWDRENSSYSTTAMTPKAAN</sequence>
<evidence type="ECO:0000256" key="6">
    <source>
        <dbReference type="ARBA" id="ARBA00023136"/>
    </source>
</evidence>
<evidence type="ECO:0000256" key="4">
    <source>
        <dbReference type="ARBA" id="ARBA00022989"/>
    </source>
</evidence>
<evidence type="ECO:0000313" key="14">
    <source>
        <dbReference type="Proteomes" id="UP000001593"/>
    </source>
</evidence>
<protein>
    <recommendedName>
        <fullName evidence="12">G-protein coupled receptors family 1 profile domain-containing protein</fullName>
    </recommendedName>
</protein>
<evidence type="ECO:0000256" key="3">
    <source>
        <dbReference type="ARBA" id="ARBA00022692"/>
    </source>
</evidence>
<evidence type="ECO:0000313" key="13">
    <source>
        <dbReference type="EMBL" id="EDO34436.1"/>
    </source>
</evidence>
<feature type="compositionally biased region" description="Low complexity" evidence="10">
    <location>
        <begin position="212"/>
        <end position="222"/>
    </location>
</feature>
<name>A7SPE0_NEMVE</name>
<keyword evidence="4 11" id="KW-1133">Transmembrane helix</keyword>
<keyword evidence="2" id="KW-1003">Cell membrane</keyword>
<accession>A7SPE0</accession>
<keyword evidence="3 9" id="KW-0812">Transmembrane</keyword>
<dbReference type="OrthoDB" id="9444602at2759"/>
<evidence type="ECO:0000256" key="8">
    <source>
        <dbReference type="ARBA" id="ARBA00023224"/>
    </source>
</evidence>
<dbReference type="STRING" id="45351.A7SPE0"/>
<dbReference type="OMA" id="WIIPAYL"/>
<dbReference type="PANTHER" id="PTHR24249:SF372">
    <property type="entry name" value="G-PROTEIN COUPLED RECEPTORS FAMILY 1 PROFILE DOMAIN-CONTAINING PROTEIN"/>
    <property type="match status" value="1"/>
</dbReference>
<dbReference type="InterPro" id="IPR017452">
    <property type="entry name" value="GPCR_Rhodpsn_7TM"/>
</dbReference>
<dbReference type="HOGENOM" id="CLU_009579_3_6_1"/>
<dbReference type="EMBL" id="DS469732">
    <property type="protein sequence ID" value="EDO34436.1"/>
    <property type="molecule type" value="Genomic_DNA"/>
</dbReference>
<evidence type="ECO:0000256" key="7">
    <source>
        <dbReference type="ARBA" id="ARBA00023170"/>
    </source>
</evidence>
<feature type="transmembrane region" description="Helical" evidence="11">
    <location>
        <begin position="132"/>
        <end position="153"/>
    </location>
</feature>
<dbReference type="GO" id="GO:0007186">
    <property type="term" value="P:G protein-coupled receptor signaling pathway"/>
    <property type="evidence" value="ECO:0000318"/>
    <property type="project" value="GO_Central"/>
</dbReference>
<evidence type="ECO:0000259" key="12">
    <source>
        <dbReference type="PROSITE" id="PS50262"/>
    </source>
</evidence>
<feature type="transmembrane region" description="Helical" evidence="11">
    <location>
        <begin position="235"/>
        <end position="256"/>
    </location>
</feature>
<keyword evidence="5 9" id="KW-0297">G-protein coupled receptor</keyword>
<dbReference type="GO" id="GO:0001609">
    <property type="term" value="F:G protein-coupled adenosine receptor activity"/>
    <property type="evidence" value="ECO:0000318"/>
    <property type="project" value="GO_Central"/>
</dbReference>
<feature type="region of interest" description="Disordered" evidence="10">
    <location>
        <begin position="206"/>
        <end position="229"/>
    </location>
</feature>
<dbReference type="InParanoid" id="A7SPE0"/>
<dbReference type="PROSITE" id="PS00237">
    <property type="entry name" value="G_PROTEIN_RECEP_F1_1"/>
    <property type="match status" value="1"/>
</dbReference>
<dbReference type="InterPro" id="IPR000276">
    <property type="entry name" value="GPCR_Rhodpsn"/>
</dbReference>
<evidence type="ECO:0000256" key="1">
    <source>
        <dbReference type="ARBA" id="ARBA00004651"/>
    </source>
</evidence>
<proteinExistence type="inferred from homology"/>
<organism evidence="13 14">
    <name type="scientific">Nematostella vectensis</name>
    <name type="common">Starlet sea anemone</name>
    <dbReference type="NCBI Taxonomy" id="45351"/>
    <lineage>
        <taxon>Eukaryota</taxon>
        <taxon>Metazoa</taxon>
        <taxon>Cnidaria</taxon>
        <taxon>Anthozoa</taxon>
        <taxon>Hexacorallia</taxon>
        <taxon>Actiniaria</taxon>
        <taxon>Edwardsiidae</taxon>
        <taxon>Nematostella</taxon>
    </lineage>
</organism>
<evidence type="ECO:0000256" key="10">
    <source>
        <dbReference type="SAM" id="MobiDB-lite"/>
    </source>
</evidence>
<feature type="transmembrane region" description="Helical" evidence="11">
    <location>
        <begin position="20"/>
        <end position="42"/>
    </location>
</feature>
<reference evidence="13 14" key="1">
    <citation type="journal article" date="2007" name="Science">
        <title>Sea anemone genome reveals ancestral eumetazoan gene repertoire and genomic organization.</title>
        <authorList>
            <person name="Putnam N.H."/>
            <person name="Srivastava M."/>
            <person name="Hellsten U."/>
            <person name="Dirks B."/>
            <person name="Chapman J."/>
            <person name="Salamov A."/>
            <person name="Terry A."/>
            <person name="Shapiro H."/>
            <person name="Lindquist E."/>
            <person name="Kapitonov V.V."/>
            <person name="Jurka J."/>
            <person name="Genikhovich G."/>
            <person name="Grigoriev I.V."/>
            <person name="Lucas S.M."/>
            <person name="Steele R.E."/>
            <person name="Finnerty J.R."/>
            <person name="Technau U."/>
            <person name="Martindale M.Q."/>
            <person name="Rokhsar D.S."/>
        </authorList>
    </citation>
    <scope>NUCLEOTIDE SEQUENCE [LARGE SCALE GENOMIC DNA]</scope>
    <source>
        <strain evidence="14">CH2 X CH6</strain>
    </source>
</reference>
<dbReference type="InterPro" id="IPR050569">
    <property type="entry name" value="TAAR"/>
</dbReference>
<keyword evidence="8 9" id="KW-0807">Transducer</keyword>
<evidence type="ECO:0000256" key="9">
    <source>
        <dbReference type="RuleBase" id="RU000688"/>
    </source>
</evidence>
<keyword evidence="6 11" id="KW-0472">Membrane</keyword>
<dbReference type="GO" id="GO:0005886">
    <property type="term" value="C:plasma membrane"/>
    <property type="evidence" value="ECO:0000318"/>
    <property type="project" value="GO_Central"/>
</dbReference>
<comment type="subcellular location">
    <subcellularLocation>
        <location evidence="1">Cell membrane</location>
        <topology evidence="1">Multi-pass membrane protein</topology>
    </subcellularLocation>
</comment>
<feature type="transmembrane region" description="Helical" evidence="11">
    <location>
        <begin position="90"/>
        <end position="112"/>
    </location>
</feature>
<dbReference type="eggNOG" id="KOG3656">
    <property type="taxonomic scope" value="Eukaryota"/>
</dbReference>
<evidence type="ECO:0000256" key="2">
    <source>
        <dbReference type="ARBA" id="ARBA00022475"/>
    </source>
</evidence>
<gene>
    <name evidence="13" type="ORF">NEMVEDRAFT_v1g246558</name>
</gene>
<keyword evidence="14" id="KW-1185">Reference proteome</keyword>
<evidence type="ECO:0000256" key="5">
    <source>
        <dbReference type="ARBA" id="ARBA00023040"/>
    </source>
</evidence>
<dbReference type="AlphaFoldDB" id="A7SPE0"/>
<dbReference type="PROSITE" id="PS50262">
    <property type="entry name" value="G_PROTEIN_RECEP_F1_2"/>
    <property type="match status" value="1"/>
</dbReference>
<dbReference type="Pfam" id="PF00001">
    <property type="entry name" value="7tm_1"/>
    <property type="match status" value="1"/>
</dbReference>
<dbReference type="SUPFAM" id="SSF81321">
    <property type="entry name" value="Family A G protein-coupled receptor-like"/>
    <property type="match status" value="1"/>
</dbReference>
<feature type="domain" description="G-protein coupled receptors family 1 profile" evidence="12">
    <location>
        <begin position="34"/>
        <end position="289"/>
    </location>
</feature>
<feature type="transmembrane region" description="Helical" evidence="11">
    <location>
        <begin position="54"/>
        <end position="75"/>
    </location>
</feature>
<feature type="transmembrane region" description="Helical" evidence="11">
    <location>
        <begin position="276"/>
        <end position="292"/>
    </location>
</feature>
<dbReference type="KEGG" id="nve:5505774"/>
<dbReference type="PhylomeDB" id="A7SPE0"/>
<dbReference type="Gene3D" id="1.20.1070.10">
    <property type="entry name" value="Rhodopsin 7-helix transmembrane proteins"/>
    <property type="match status" value="1"/>
</dbReference>
<dbReference type="PANTHER" id="PTHR24249">
    <property type="entry name" value="HISTAMINE RECEPTOR-RELATED G-PROTEIN COUPLED RECEPTOR"/>
    <property type="match status" value="1"/>
</dbReference>
<keyword evidence="7 9" id="KW-0675">Receptor</keyword>
<feature type="transmembrane region" description="Helical" evidence="11">
    <location>
        <begin position="173"/>
        <end position="193"/>
    </location>
</feature>
<dbReference type="PRINTS" id="PR00237">
    <property type="entry name" value="GPCRRHODOPSN"/>
</dbReference>